<keyword evidence="1" id="KW-0193">Cuticle</keyword>
<dbReference type="AlphaFoldDB" id="A0A3L8D8H0"/>
<feature type="compositionally biased region" description="Polar residues" evidence="2">
    <location>
        <begin position="89"/>
        <end position="98"/>
    </location>
</feature>
<comment type="caution">
    <text evidence="3">The sequence shown here is derived from an EMBL/GenBank/DDBJ whole genome shotgun (WGS) entry which is preliminary data.</text>
</comment>
<organism evidence="3">
    <name type="scientific">Ooceraea biroi</name>
    <name type="common">Clonal raider ant</name>
    <name type="synonym">Cerapachys biroi</name>
    <dbReference type="NCBI Taxonomy" id="2015173"/>
    <lineage>
        <taxon>Eukaryota</taxon>
        <taxon>Metazoa</taxon>
        <taxon>Ecdysozoa</taxon>
        <taxon>Arthropoda</taxon>
        <taxon>Hexapoda</taxon>
        <taxon>Insecta</taxon>
        <taxon>Pterygota</taxon>
        <taxon>Neoptera</taxon>
        <taxon>Endopterygota</taxon>
        <taxon>Hymenoptera</taxon>
        <taxon>Apocrita</taxon>
        <taxon>Aculeata</taxon>
        <taxon>Formicoidea</taxon>
        <taxon>Formicidae</taxon>
        <taxon>Dorylinae</taxon>
        <taxon>Ooceraea</taxon>
    </lineage>
</organism>
<sequence length="533" mass="56509">MTTAAAGCHGTTVKEKGTMLSYMLPTEDKPPPGEPSSQQNNYRVAGKLQKSTTVVSTSPRKYADATRAMIVSTRIEEPASGDLTARHGSPQTFSSPQQRDSRPIESPKHNGTAATTRKSTLHNANRVTKDDSLYSIDSDASTAGSERKNKILNGAKHASLKRVSFGSSKGSMVETLVYETPVQEEPEINHFLDHNGRLPPPMIPVPDTDEGREKVRVSLLGPQPSPATPGVLLLEPITHSSGHPLNMANNSAELLTTHTEHTTPAYHAQISTDSGWDNPFRPDGDLSREADEIVELIKGGKPITPTPGQNAPPLPGCEGKTEHDSSSTSPLLKSTNCHGNSRPGQENGSAHGGTPAKGGNQPVNEKVGSSRTATVEVARMTAQGPGDASQIWCLLSFPACFTEKLSPDQKAPLFARGSGGLILNPPLEGEVRAAASPVVSTNVANDDSIIREEKATLKLVDGELVRVVEGSFSYKSPEGIPVSVHYVADENGNRAGFRLGAAATGGTGRALKPGSNMYLPPKTNVDRSYLPPQ</sequence>
<feature type="region of interest" description="Disordered" evidence="2">
    <location>
        <begin position="1"/>
        <end position="62"/>
    </location>
</feature>
<feature type="region of interest" description="Disordered" evidence="2">
    <location>
        <begin position="77"/>
        <end position="118"/>
    </location>
</feature>
<dbReference type="PROSITE" id="PS51155">
    <property type="entry name" value="CHIT_BIND_RR_2"/>
    <property type="match status" value="1"/>
</dbReference>
<dbReference type="InterPro" id="IPR000618">
    <property type="entry name" value="Insect_cuticle"/>
</dbReference>
<feature type="compositionally biased region" description="Polar residues" evidence="2">
    <location>
        <begin position="326"/>
        <end position="348"/>
    </location>
</feature>
<gene>
    <name evidence="3" type="ORF">DMN91_010480</name>
</gene>
<accession>A0A3L8D8H0</accession>
<dbReference type="GO" id="GO:0042302">
    <property type="term" value="F:structural constituent of cuticle"/>
    <property type="evidence" value="ECO:0007669"/>
    <property type="project" value="UniProtKB-UniRule"/>
</dbReference>
<feature type="compositionally biased region" description="Basic and acidic residues" evidence="2">
    <location>
        <begin position="99"/>
        <end position="108"/>
    </location>
</feature>
<feature type="compositionally biased region" description="Polar residues" evidence="2">
    <location>
        <begin position="49"/>
        <end position="59"/>
    </location>
</feature>
<reference evidence="3" key="1">
    <citation type="journal article" date="2018" name="Genome Res.">
        <title>The genomic architecture and molecular evolution of ant odorant receptors.</title>
        <authorList>
            <person name="McKenzie S.K."/>
            <person name="Kronauer D.J.C."/>
        </authorList>
    </citation>
    <scope>NUCLEOTIDE SEQUENCE [LARGE SCALE GENOMIC DNA]</scope>
    <source>
        <strain evidence="3">Clonal line C1</strain>
    </source>
</reference>
<proteinExistence type="predicted"/>
<evidence type="ECO:0000256" key="2">
    <source>
        <dbReference type="SAM" id="MobiDB-lite"/>
    </source>
</evidence>
<feature type="compositionally biased region" description="Polar residues" evidence="2">
    <location>
        <begin position="361"/>
        <end position="371"/>
    </location>
</feature>
<protein>
    <submittedName>
        <fullName evidence="3">Uncharacterized protein</fullName>
    </submittedName>
</protein>
<reference evidence="3" key="2">
    <citation type="submission" date="2018-07" db="EMBL/GenBank/DDBJ databases">
        <authorList>
            <person name="Mckenzie S.K."/>
            <person name="Kronauer D.J.C."/>
        </authorList>
    </citation>
    <scope>NUCLEOTIDE SEQUENCE</scope>
    <source>
        <strain evidence="3">Clonal line C1</strain>
    </source>
</reference>
<feature type="region of interest" description="Disordered" evidence="2">
    <location>
        <begin position="298"/>
        <end position="371"/>
    </location>
</feature>
<dbReference type="OrthoDB" id="6618101at2759"/>
<evidence type="ECO:0000256" key="1">
    <source>
        <dbReference type="PROSITE-ProRule" id="PRU00497"/>
    </source>
</evidence>
<dbReference type="Proteomes" id="UP000279307">
    <property type="component" value="Chromosome 11"/>
</dbReference>
<dbReference type="EMBL" id="QOIP01000011">
    <property type="protein sequence ID" value="RLU16412.1"/>
    <property type="molecule type" value="Genomic_DNA"/>
</dbReference>
<evidence type="ECO:0000313" key="3">
    <source>
        <dbReference type="EMBL" id="RLU16412.1"/>
    </source>
</evidence>
<dbReference type="Pfam" id="PF00379">
    <property type="entry name" value="Chitin_bind_4"/>
    <property type="match status" value="1"/>
</dbReference>
<name>A0A3L8D8H0_OOCBI</name>